<dbReference type="Pfam" id="PF19928">
    <property type="entry name" value="DUF6391"/>
    <property type="match status" value="1"/>
</dbReference>
<dbReference type="AlphaFoldDB" id="A0A8A0RQI0"/>
<accession>A0A8A0RQI0</accession>
<name>A0A8A0RQI0_9FIRM</name>
<organism evidence="2 3">
    <name type="scientific">Koleobacter methoxysyntrophicus</name>
    <dbReference type="NCBI Taxonomy" id="2751313"/>
    <lineage>
        <taxon>Bacteria</taxon>
        <taxon>Bacillati</taxon>
        <taxon>Bacillota</taxon>
        <taxon>Clostridia</taxon>
        <taxon>Koleobacterales</taxon>
        <taxon>Koleobacteraceae</taxon>
        <taxon>Koleobacter</taxon>
    </lineage>
</organism>
<dbReference type="Proteomes" id="UP000662904">
    <property type="component" value="Chromosome"/>
</dbReference>
<gene>
    <name evidence="2" type="ORF">H0A61_02201</name>
</gene>
<dbReference type="KEGG" id="kme:H0A61_02201"/>
<evidence type="ECO:0000256" key="1">
    <source>
        <dbReference type="SAM" id="Phobius"/>
    </source>
</evidence>
<sequence length="216" mass="24642">MIALFSLFLLFLWPVLIFILINLILFPFHFTLRSIFSLITIPFEIFNIAVNKKLRQNHALEHATINVIQEYYGNELLLSGFAKENGFYIRGPIRPELLEEAAKVGLARLNAGDTYLAIHEKCGTSIAMSNFVASVVFLLFLFKLGYFNLFNILVAMVLANMFGPLLGKMTQQFLTTTHDVSDIEIIGIDYNYPQFGVIFPGNMEYFVRTRSLSRIP</sequence>
<dbReference type="EMBL" id="CP059066">
    <property type="protein sequence ID" value="QSQ09820.1"/>
    <property type="molecule type" value="Genomic_DNA"/>
</dbReference>
<feature type="transmembrane region" description="Helical" evidence="1">
    <location>
        <begin position="7"/>
        <end position="26"/>
    </location>
</feature>
<reference evidence="2" key="1">
    <citation type="submission" date="2020-07" db="EMBL/GenBank/DDBJ databases">
        <title>Koleobacter methoxysyntrophicus gen. nov., sp. nov., a novel anaerobic bacterium isolated from deep subsurface oil field and proposal of Koleobacterales ord. nov. in the phylum Firmicutes.</title>
        <authorList>
            <person name="Sakamoto S."/>
            <person name="Tamaki H."/>
        </authorList>
    </citation>
    <scope>NUCLEOTIDE SEQUENCE</scope>
    <source>
        <strain evidence="2">NRmbB1</strain>
    </source>
</reference>
<protein>
    <submittedName>
        <fullName evidence="2">Uncharacterized protein</fullName>
    </submittedName>
</protein>
<keyword evidence="1" id="KW-0812">Transmembrane</keyword>
<evidence type="ECO:0000313" key="2">
    <source>
        <dbReference type="EMBL" id="QSQ09820.1"/>
    </source>
</evidence>
<proteinExistence type="predicted"/>
<feature type="transmembrane region" description="Helical" evidence="1">
    <location>
        <begin position="148"/>
        <end position="166"/>
    </location>
</feature>
<evidence type="ECO:0000313" key="3">
    <source>
        <dbReference type="Proteomes" id="UP000662904"/>
    </source>
</evidence>
<feature type="transmembrane region" description="Helical" evidence="1">
    <location>
        <begin position="32"/>
        <end position="50"/>
    </location>
</feature>
<keyword evidence="1" id="KW-0472">Membrane</keyword>
<keyword evidence="3" id="KW-1185">Reference proteome</keyword>
<keyword evidence="1" id="KW-1133">Transmembrane helix</keyword>